<dbReference type="Proteomes" id="UP000556620">
    <property type="component" value="Unassembled WGS sequence"/>
</dbReference>
<evidence type="ECO:0000313" key="2">
    <source>
        <dbReference type="Proteomes" id="UP000556620"/>
    </source>
</evidence>
<reference evidence="1 2" key="1">
    <citation type="submission" date="2020-07" db="EMBL/GenBank/DDBJ databases">
        <title>Diversity of carbapenemase encoding genes among Pseudomonas putida group clinical isolates in a tertiary Brazilian hospital.</title>
        <authorList>
            <person name="Alberto-Lei F."/>
            <person name="Nodari C.S."/>
            <person name="Streling A.P."/>
            <person name="Paulino J.T."/>
            <person name="Bessa-Neto F.O."/>
            <person name="Cayo R."/>
            <person name="Gales A.C."/>
        </authorList>
    </citation>
    <scope>NUCLEOTIDE SEQUENCE [LARGE SCALE GENOMIC DNA]</scope>
    <source>
        <strain evidence="1 2">14535</strain>
    </source>
</reference>
<accession>A0A7W2JGR0</accession>
<comment type="caution">
    <text evidence="1">The sequence shown here is derived from an EMBL/GenBank/DDBJ whole genome shotgun (WGS) entry which is preliminary data.</text>
</comment>
<evidence type="ECO:0000313" key="1">
    <source>
        <dbReference type="EMBL" id="MBA6058665.1"/>
    </source>
</evidence>
<organism evidence="1 2">
    <name type="scientific">Pseudomonas juntendi</name>
    <dbReference type="NCBI Taxonomy" id="2666183"/>
    <lineage>
        <taxon>Bacteria</taxon>
        <taxon>Pseudomonadati</taxon>
        <taxon>Pseudomonadota</taxon>
        <taxon>Gammaproteobacteria</taxon>
        <taxon>Pseudomonadales</taxon>
        <taxon>Pseudomonadaceae</taxon>
        <taxon>Pseudomonas</taxon>
    </lineage>
</organism>
<evidence type="ECO:0008006" key="3">
    <source>
        <dbReference type="Google" id="ProtNLM"/>
    </source>
</evidence>
<dbReference type="Gene3D" id="1.50.10.20">
    <property type="match status" value="1"/>
</dbReference>
<sequence>MNGWVLFAGALGLVLGSQAMALEPRARLQHMTCAGIGQAVAAQGQGPLLLASYPQQPGRPAVPGVLQGVAFTYDNALASIALFACGNAPAARQIADALAYAIDHDPEYRDGRVRNAYAAGPLQAAPVRLPGYWSDERAAWSQDAYQVGSATGNQAWAALALLEAYRHSGEARYLQASRKVLDWARRTTFDKGPPAGFNGGIYGFAAAPQVQTWKSTEHNVDLAAAWASLARLDNDSEAGRQARIARGFVEAHWDAGQGRFLIGTLPDGRTPQTQQSGLDAQIWPLIAIADAPQQWLQALTFVERAHGFAQGYGFKQDPDGIWTEGTAQVAAVASLRGLAPLAQPLWPLLLAQQAGDGWLYATPEAQVSTGLSVGPDSTHDDFLYFHLPHLGATAWAAIAATGVNPFTGDYKAH</sequence>
<gene>
    <name evidence="1" type="ORF">H4C44_05675</name>
</gene>
<dbReference type="RefSeq" id="WP_182365033.1">
    <property type="nucleotide sequence ID" value="NZ_JACGCU010000006.1"/>
</dbReference>
<dbReference type="EMBL" id="JACGCU010000006">
    <property type="protein sequence ID" value="MBA6058665.1"/>
    <property type="molecule type" value="Genomic_DNA"/>
</dbReference>
<dbReference type="InterPro" id="IPR008928">
    <property type="entry name" value="6-hairpin_glycosidase_sf"/>
</dbReference>
<dbReference type="GO" id="GO:0005975">
    <property type="term" value="P:carbohydrate metabolic process"/>
    <property type="evidence" value="ECO:0007669"/>
    <property type="project" value="InterPro"/>
</dbReference>
<dbReference type="AlphaFoldDB" id="A0A7W2JGR0"/>
<protein>
    <recommendedName>
        <fullName evidence="3">Methylaspartate ammonia-lyase</fullName>
    </recommendedName>
</protein>
<name>A0A7W2JGR0_9PSED</name>
<dbReference type="SUPFAM" id="SSF48208">
    <property type="entry name" value="Six-hairpin glycosidases"/>
    <property type="match status" value="1"/>
</dbReference>
<proteinExistence type="predicted"/>